<organism evidence="1">
    <name type="scientific">Manihot esculenta</name>
    <name type="common">Cassava</name>
    <name type="synonym">Jatropha manihot</name>
    <dbReference type="NCBI Taxonomy" id="3983"/>
    <lineage>
        <taxon>Eukaryota</taxon>
        <taxon>Viridiplantae</taxon>
        <taxon>Streptophyta</taxon>
        <taxon>Embryophyta</taxon>
        <taxon>Tracheophyta</taxon>
        <taxon>Spermatophyta</taxon>
        <taxon>Magnoliopsida</taxon>
        <taxon>eudicotyledons</taxon>
        <taxon>Gunneridae</taxon>
        <taxon>Pentapetalae</taxon>
        <taxon>rosids</taxon>
        <taxon>fabids</taxon>
        <taxon>Malpighiales</taxon>
        <taxon>Euphorbiaceae</taxon>
        <taxon>Crotonoideae</taxon>
        <taxon>Manihoteae</taxon>
        <taxon>Manihot</taxon>
    </lineage>
</organism>
<name>A0A2C9VXZ0_MANES</name>
<dbReference type="AlphaFoldDB" id="A0A2C9VXZ0"/>
<evidence type="ECO:0000313" key="1">
    <source>
        <dbReference type="EMBL" id="OAY51223.1"/>
    </source>
</evidence>
<accession>A0A2C9VXZ0</accession>
<sequence>MKIDFFCIHAAFILGTYKSTIRNSMIIEIIVQLESHCKHSGKSLASFVGKFINRIYILD</sequence>
<reference evidence="1" key="1">
    <citation type="submission" date="2016-02" db="EMBL/GenBank/DDBJ databases">
        <title>WGS assembly of Manihot esculenta.</title>
        <authorList>
            <person name="Bredeson J.V."/>
            <person name="Prochnik S.E."/>
            <person name="Lyons J.B."/>
            <person name="Schmutz J."/>
            <person name="Grimwood J."/>
            <person name="Vrebalov J."/>
            <person name="Bart R.S."/>
            <person name="Amuge T."/>
            <person name="Ferguson M.E."/>
            <person name="Green R."/>
            <person name="Putnam N."/>
            <person name="Stites J."/>
            <person name="Rounsley S."/>
            <person name="Rokhsar D.S."/>
        </authorList>
    </citation>
    <scope>NUCLEOTIDE SEQUENCE [LARGE SCALE GENOMIC DNA]</scope>
    <source>
        <tissue evidence="1">Leaf</tissue>
    </source>
</reference>
<protein>
    <submittedName>
        <fullName evidence="1">Uncharacterized protein</fullName>
    </submittedName>
</protein>
<proteinExistence type="predicted"/>
<gene>
    <name evidence="1" type="ORF">MANES_05G197000</name>
</gene>
<dbReference type="EMBL" id="CM004391">
    <property type="protein sequence ID" value="OAY51223.1"/>
    <property type="molecule type" value="Genomic_DNA"/>
</dbReference>